<gene>
    <name evidence="1" type="ORF">SAMN04487995_5747</name>
</gene>
<organism evidence="1 2">
    <name type="scientific">Dyadobacter koreensis</name>
    <dbReference type="NCBI Taxonomy" id="408657"/>
    <lineage>
        <taxon>Bacteria</taxon>
        <taxon>Pseudomonadati</taxon>
        <taxon>Bacteroidota</taxon>
        <taxon>Cytophagia</taxon>
        <taxon>Cytophagales</taxon>
        <taxon>Spirosomataceae</taxon>
        <taxon>Dyadobacter</taxon>
    </lineage>
</organism>
<protein>
    <submittedName>
        <fullName evidence="1">Uncharacterized protein</fullName>
    </submittedName>
</protein>
<evidence type="ECO:0000313" key="2">
    <source>
        <dbReference type="Proteomes" id="UP000199532"/>
    </source>
</evidence>
<dbReference type="EMBL" id="FNXY01000010">
    <property type="protein sequence ID" value="SEJ65026.1"/>
    <property type="molecule type" value="Genomic_DNA"/>
</dbReference>
<reference evidence="1 2" key="1">
    <citation type="submission" date="2016-10" db="EMBL/GenBank/DDBJ databases">
        <authorList>
            <person name="de Groot N.N."/>
        </authorList>
    </citation>
    <scope>NUCLEOTIDE SEQUENCE [LARGE SCALE GENOMIC DNA]</scope>
    <source>
        <strain evidence="1 2">DSM 19938</strain>
    </source>
</reference>
<evidence type="ECO:0000313" key="1">
    <source>
        <dbReference type="EMBL" id="SEJ65026.1"/>
    </source>
</evidence>
<dbReference type="RefSeq" id="WP_090341426.1">
    <property type="nucleotide sequence ID" value="NZ_FNXY01000010.1"/>
</dbReference>
<dbReference type="Proteomes" id="UP000199532">
    <property type="component" value="Unassembled WGS sequence"/>
</dbReference>
<accession>A0A1H7AJD4</accession>
<name>A0A1H7AJD4_9BACT</name>
<dbReference type="STRING" id="408657.SAMN04487995_5747"/>
<proteinExistence type="predicted"/>
<keyword evidence="2" id="KW-1185">Reference proteome</keyword>
<sequence length="62" mass="6932">MQIHRYKLRTVNDIECNDISTPDTRETAQPGHAGFSVVVNSSLPGWAVAGYQERRIFSAIAR</sequence>
<dbReference type="AlphaFoldDB" id="A0A1H7AJD4"/>